<dbReference type="AlphaFoldDB" id="A0A2I1GFS2"/>
<gene>
    <name evidence="1" type="ORF">RhiirA4_460035</name>
</gene>
<accession>A0A2I1GFS2</accession>
<organism evidence="1 2">
    <name type="scientific">Rhizophagus irregularis</name>
    <dbReference type="NCBI Taxonomy" id="588596"/>
    <lineage>
        <taxon>Eukaryota</taxon>
        <taxon>Fungi</taxon>
        <taxon>Fungi incertae sedis</taxon>
        <taxon>Mucoromycota</taxon>
        <taxon>Glomeromycotina</taxon>
        <taxon>Glomeromycetes</taxon>
        <taxon>Glomerales</taxon>
        <taxon>Glomeraceae</taxon>
        <taxon>Rhizophagus</taxon>
    </lineage>
</organism>
<dbReference type="VEuPathDB" id="FungiDB:RhiirA1_428355"/>
<dbReference type="Proteomes" id="UP000234323">
    <property type="component" value="Unassembled WGS sequence"/>
</dbReference>
<comment type="caution">
    <text evidence="1">The sequence shown here is derived from an EMBL/GenBank/DDBJ whole genome shotgun (WGS) entry which is preliminary data.</text>
</comment>
<dbReference type="EMBL" id="LLXI01000385">
    <property type="protein sequence ID" value="PKY45455.1"/>
    <property type="molecule type" value="Genomic_DNA"/>
</dbReference>
<name>A0A2I1GFS2_9GLOM</name>
<evidence type="ECO:0000313" key="2">
    <source>
        <dbReference type="Proteomes" id="UP000234323"/>
    </source>
</evidence>
<keyword evidence="2" id="KW-1185">Reference proteome</keyword>
<protein>
    <submittedName>
        <fullName evidence="1">Uncharacterized protein</fullName>
    </submittedName>
</protein>
<evidence type="ECO:0000313" key="1">
    <source>
        <dbReference type="EMBL" id="PKY45455.1"/>
    </source>
</evidence>
<reference evidence="1 2" key="1">
    <citation type="submission" date="2015-10" db="EMBL/GenBank/DDBJ databases">
        <title>Genome analyses suggest a sexual origin of heterokaryosis in a supposedly ancient asexual fungus.</title>
        <authorList>
            <person name="Ropars J."/>
            <person name="Sedzielewska K."/>
            <person name="Noel J."/>
            <person name="Charron P."/>
            <person name="Farinelli L."/>
            <person name="Marton T."/>
            <person name="Kruger M."/>
            <person name="Pelin A."/>
            <person name="Brachmann A."/>
            <person name="Corradi N."/>
        </authorList>
    </citation>
    <scope>NUCLEOTIDE SEQUENCE [LARGE SCALE GENOMIC DNA]</scope>
    <source>
        <strain evidence="1 2">A4</strain>
    </source>
</reference>
<sequence length="62" mass="7428">MVIIYKRKFEYNQFESTSNKKIKSIEDENNVYATKELEFDLDINSRQSKIGGYITREINFDI</sequence>
<proteinExistence type="predicted"/>